<organism evidence="7 8">
    <name type="scientific">Lasallia pustulata</name>
    <dbReference type="NCBI Taxonomy" id="136370"/>
    <lineage>
        <taxon>Eukaryota</taxon>
        <taxon>Fungi</taxon>
        <taxon>Dikarya</taxon>
        <taxon>Ascomycota</taxon>
        <taxon>Pezizomycotina</taxon>
        <taxon>Lecanoromycetes</taxon>
        <taxon>OSLEUM clade</taxon>
        <taxon>Umbilicariomycetidae</taxon>
        <taxon>Umbilicariales</taxon>
        <taxon>Umbilicariaceae</taxon>
        <taxon>Lasallia</taxon>
    </lineage>
</organism>
<dbReference type="GO" id="GO:0008270">
    <property type="term" value="F:zinc ion binding"/>
    <property type="evidence" value="ECO:0007669"/>
    <property type="project" value="UniProtKB-KW"/>
</dbReference>
<dbReference type="SUPFAM" id="SSF57850">
    <property type="entry name" value="RING/U-box"/>
    <property type="match status" value="1"/>
</dbReference>
<dbReference type="InterPro" id="IPR001841">
    <property type="entry name" value="Znf_RING"/>
</dbReference>
<dbReference type="InterPro" id="IPR017907">
    <property type="entry name" value="Znf_RING_CS"/>
</dbReference>
<reference evidence="7 8" key="1">
    <citation type="submission" date="2019-09" db="EMBL/GenBank/DDBJ databases">
        <title>The hologenome of the rock-dwelling lichen Lasallia pustulata.</title>
        <authorList>
            <person name="Greshake Tzovaras B."/>
            <person name="Segers F."/>
            <person name="Bicker A."/>
            <person name="Dal Grande F."/>
            <person name="Otte J."/>
            <person name="Hankeln T."/>
            <person name="Schmitt I."/>
            <person name="Ebersberger I."/>
        </authorList>
    </citation>
    <scope>NUCLEOTIDE SEQUENCE [LARGE SCALE GENOMIC DNA]</scope>
    <source>
        <strain evidence="7">A1-1</strain>
    </source>
</reference>
<comment type="caution">
    <text evidence="7">The sequence shown here is derived from an EMBL/GenBank/DDBJ whole genome shotgun (WGS) entry which is preliminary data.</text>
</comment>
<dbReference type="Pfam" id="PF03105">
    <property type="entry name" value="SPX"/>
    <property type="match status" value="1"/>
</dbReference>
<name>A0A5M8PHJ1_9LECA</name>
<dbReference type="PROSITE" id="PS51382">
    <property type="entry name" value="SPX"/>
    <property type="match status" value="1"/>
</dbReference>
<accession>A0A5M8PHJ1</accession>
<evidence type="ECO:0000313" key="7">
    <source>
        <dbReference type="EMBL" id="KAA6408867.1"/>
    </source>
</evidence>
<evidence type="ECO:0000256" key="4">
    <source>
        <dbReference type="PROSITE-ProRule" id="PRU00175"/>
    </source>
</evidence>
<dbReference type="InterPro" id="IPR004331">
    <property type="entry name" value="SPX_dom"/>
</dbReference>
<evidence type="ECO:0000259" key="5">
    <source>
        <dbReference type="PROSITE" id="PS50089"/>
    </source>
</evidence>
<evidence type="ECO:0000313" key="8">
    <source>
        <dbReference type="Proteomes" id="UP000324767"/>
    </source>
</evidence>
<dbReference type="AlphaFoldDB" id="A0A5M8PHJ1"/>
<feature type="domain" description="RING-type" evidence="5">
    <location>
        <begin position="369"/>
        <end position="408"/>
    </location>
</feature>
<dbReference type="Proteomes" id="UP000324767">
    <property type="component" value="Unassembled WGS sequence"/>
</dbReference>
<keyword evidence="2 4" id="KW-0863">Zinc-finger</keyword>
<feature type="domain" description="SPX" evidence="6">
    <location>
        <begin position="1"/>
        <end position="334"/>
    </location>
</feature>
<proteinExistence type="predicted"/>
<dbReference type="SMART" id="SM00184">
    <property type="entry name" value="RING"/>
    <property type="match status" value="1"/>
</dbReference>
<dbReference type="Pfam" id="PF15227">
    <property type="entry name" value="zf-C3HC4_4"/>
    <property type="match status" value="1"/>
</dbReference>
<gene>
    <name evidence="7" type="ORF">FRX48_07211</name>
</gene>
<dbReference type="PANTHER" id="PTHR23327:SF51">
    <property type="entry name" value="TRANSCRIPTIONAL REGULATOR OF YEAST FORM ADHERENCE 3"/>
    <property type="match status" value="1"/>
</dbReference>
<evidence type="ECO:0008006" key="9">
    <source>
        <dbReference type="Google" id="ProtNLM"/>
    </source>
</evidence>
<dbReference type="PANTHER" id="PTHR23327">
    <property type="entry name" value="RING FINGER PROTEIN 127"/>
    <property type="match status" value="1"/>
</dbReference>
<protein>
    <recommendedName>
        <fullName evidence="9">RING-14 protein</fullName>
    </recommendedName>
</protein>
<evidence type="ECO:0000256" key="3">
    <source>
        <dbReference type="ARBA" id="ARBA00022833"/>
    </source>
</evidence>
<dbReference type="EMBL" id="VXIT01000012">
    <property type="protein sequence ID" value="KAA6408867.1"/>
    <property type="molecule type" value="Genomic_DNA"/>
</dbReference>
<evidence type="ECO:0000256" key="2">
    <source>
        <dbReference type="ARBA" id="ARBA00022771"/>
    </source>
</evidence>
<evidence type="ECO:0000256" key="1">
    <source>
        <dbReference type="ARBA" id="ARBA00022723"/>
    </source>
</evidence>
<dbReference type="PROSITE" id="PS00518">
    <property type="entry name" value="ZF_RING_1"/>
    <property type="match status" value="1"/>
</dbReference>
<evidence type="ECO:0000259" key="6">
    <source>
        <dbReference type="PROSITE" id="PS51382"/>
    </source>
</evidence>
<dbReference type="Gene3D" id="3.30.40.10">
    <property type="entry name" value="Zinc/RING finger domain, C3HC4 (zinc finger)"/>
    <property type="match status" value="1"/>
</dbReference>
<sequence length="462" mass="52463">MKFAHAFEEALKEEDYPAHWVQSAISYRQLKKCIKNVRQELSSIGLSPDTLRQLWQSAEAPVAQASASIQPFQYTFAGDVTTFQPKLVFVVDERDGNPIDASLSPETRAYLLNLANKQEEIKSTRSRNSVGERIYSNRSGNTNSENNVTGGHMGTLGREVLIDYPEASRRVEVPLRSDSEFFRLLNLELSELNALQLREQAQLVVEISCLGKDISKLARPSQGLKRTDLYAWRDIFSAYTDAKIFFSTTERDIFHRNSATAHKQLQVFSSRIHELGVLKTLKKESRIALDRFLRINLTLLRNLKFLELNGTAMTKILKKFDKQTALGAGQTFADLIAADSFASRLAKAVCFKVSEELLPIVPQLNDYLCPVCFNIAFKPIRLRCGHVFCIRCMITMQRAKADHCPLCRCAVVMEADSTNLDPALLDFLKRYFPGEVRTKQKENERDAAIDKYGKEYDKCHVM</sequence>
<dbReference type="OrthoDB" id="5588846at2759"/>
<keyword evidence="3" id="KW-0862">Zinc</keyword>
<dbReference type="PROSITE" id="PS50089">
    <property type="entry name" value="ZF_RING_2"/>
    <property type="match status" value="1"/>
</dbReference>
<dbReference type="InterPro" id="IPR013083">
    <property type="entry name" value="Znf_RING/FYVE/PHD"/>
</dbReference>
<keyword evidence="1" id="KW-0479">Metal-binding</keyword>